<sequence>MDRAGWIISIIAILLVATIAYRIERRSRRR</sequence>
<name>A0ABS0K5H4_9ACTN</name>
<accession>A0ABS0K5H4</accession>
<dbReference type="EMBL" id="JADOTY010000001">
    <property type="protein sequence ID" value="MBG6103893.1"/>
    <property type="molecule type" value="Genomic_DNA"/>
</dbReference>
<feature type="transmembrane region" description="Helical" evidence="1">
    <location>
        <begin position="6"/>
        <end position="23"/>
    </location>
</feature>
<proteinExistence type="predicted"/>
<keyword evidence="3" id="KW-1185">Reference proteome</keyword>
<gene>
    <name evidence="2" type="ORF">IW249_004307</name>
</gene>
<evidence type="ECO:0000256" key="1">
    <source>
        <dbReference type="SAM" id="Phobius"/>
    </source>
</evidence>
<evidence type="ECO:0008006" key="4">
    <source>
        <dbReference type="Google" id="ProtNLM"/>
    </source>
</evidence>
<evidence type="ECO:0000313" key="2">
    <source>
        <dbReference type="EMBL" id="MBG6103893.1"/>
    </source>
</evidence>
<keyword evidence="1" id="KW-0472">Membrane</keyword>
<protein>
    <recommendedName>
        <fullName evidence="4">LPXTG cell wall anchor domain-containing protein</fullName>
    </recommendedName>
</protein>
<dbReference type="Proteomes" id="UP000631791">
    <property type="component" value="Unassembled WGS sequence"/>
</dbReference>
<keyword evidence="1" id="KW-0812">Transmembrane</keyword>
<reference evidence="2 3" key="1">
    <citation type="submission" date="2020-11" db="EMBL/GenBank/DDBJ databases">
        <title>Sequencing the genomes of 1000 actinobacteria strains.</title>
        <authorList>
            <person name="Klenk H.-P."/>
        </authorList>
    </citation>
    <scope>NUCLEOTIDE SEQUENCE [LARGE SCALE GENOMIC DNA]</scope>
    <source>
        <strain evidence="2 3">DSM 101695</strain>
    </source>
</reference>
<keyword evidence="1" id="KW-1133">Transmembrane helix</keyword>
<comment type="caution">
    <text evidence="2">The sequence shown here is derived from an EMBL/GenBank/DDBJ whole genome shotgun (WGS) entry which is preliminary data.</text>
</comment>
<organism evidence="2 3">
    <name type="scientific">Micromonospora vinacea</name>
    <dbReference type="NCBI Taxonomy" id="709878"/>
    <lineage>
        <taxon>Bacteria</taxon>
        <taxon>Bacillati</taxon>
        <taxon>Actinomycetota</taxon>
        <taxon>Actinomycetes</taxon>
        <taxon>Micromonosporales</taxon>
        <taxon>Micromonosporaceae</taxon>
        <taxon>Micromonospora</taxon>
    </lineage>
</organism>
<evidence type="ECO:0000313" key="3">
    <source>
        <dbReference type="Proteomes" id="UP000631791"/>
    </source>
</evidence>